<gene>
    <name evidence="1" type="ORF">LOK49_LG11G01618</name>
</gene>
<dbReference type="Proteomes" id="UP001060215">
    <property type="component" value="Chromosome 12"/>
</dbReference>
<dbReference type="EMBL" id="CM045769">
    <property type="protein sequence ID" value="KAI7993284.1"/>
    <property type="molecule type" value="Genomic_DNA"/>
</dbReference>
<accession>A0ACC0FXJ3</accession>
<comment type="caution">
    <text evidence="1">The sequence shown here is derived from an EMBL/GenBank/DDBJ whole genome shotgun (WGS) entry which is preliminary data.</text>
</comment>
<name>A0ACC0FXJ3_9ERIC</name>
<organism evidence="1 2">
    <name type="scientific">Camellia lanceoleosa</name>
    <dbReference type="NCBI Taxonomy" id="1840588"/>
    <lineage>
        <taxon>Eukaryota</taxon>
        <taxon>Viridiplantae</taxon>
        <taxon>Streptophyta</taxon>
        <taxon>Embryophyta</taxon>
        <taxon>Tracheophyta</taxon>
        <taxon>Spermatophyta</taxon>
        <taxon>Magnoliopsida</taxon>
        <taxon>eudicotyledons</taxon>
        <taxon>Gunneridae</taxon>
        <taxon>Pentapetalae</taxon>
        <taxon>asterids</taxon>
        <taxon>Ericales</taxon>
        <taxon>Theaceae</taxon>
        <taxon>Camellia</taxon>
    </lineage>
</organism>
<proteinExistence type="predicted"/>
<sequence length="155" mass="17577">MIVVVVKVPSFFGCITFLLQRERKRIERERERECVSEELPSDSSDREIRVFRGSHHQSILIFLHSELHRGPSQDLHRSSQTSPFLLDGLRESHTGHRDFSLLFAGLCDVSLFAGLRESHTGHGDFSLLFAGLRTMSLSLFASGSQLSLFDLLFSD</sequence>
<evidence type="ECO:0000313" key="1">
    <source>
        <dbReference type="EMBL" id="KAI7993284.1"/>
    </source>
</evidence>
<reference evidence="1 2" key="1">
    <citation type="journal article" date="2022" name="Plant J.">
        <title>Chromosome-level genome of Camellia lanceoleosa provides a valuable resource for understanding genome evolution and self-incompatibility.</title>
        <authorList>
            <person name="Gong W."/>
            <person name="Xiao S."/>
            <person name="Wang L."/>
            <person name="Liao Z."/>
            <person name="Chang Y."/>
            <person name="Mo W."/>
            <person name="Hu G."/>
            <person name="Li W."/>
            <person name="Zhao G."/>
            <person name="Zhu H."/>
            <person name="Hu X."/>
            <person name="Ji K."/>
            <person name="Xiang X."/>
            <person name="Song Q."/>
            <person name="Yuan D."/>
            <person name="Jin S."/>
            <person name="Zhang L."/>
        </authorList>
    </citation>
    <scope>NUCLEOTIDE SEQUENCE [LARGE SCALE GENOMIC DNA]</scope>
    <source>
        <strain evidence="1">SQ_2022a</strain>
    </source>
</reference>
<protein>
    <submittedName>
        <fullName evidence="1">Uncharacterized protein</fullName>
    </submittedName>
</protein>
<keyword evidence="2" id="KW-1185">Reference proteome</keyword>
<evidence type="ECO:0000313" key="2">
    <source>
        <dbReference type="Proteomes" id="UP001060215"/>
    </source>
</evidence>